<dbReference type="EMBL" id="LSSM01003598">
    <property type="protein sequence ID" value="OMJ17395.1"/>
    <property type="molecule type" value="Genomic_DNA"/>
</dbReference>
<dbReference type="CDD" id="cd00303">
    <property type="entry name" value="retropepsin_like"/>
    <property type="match status" value="1"/>
</dbReference>
<sequence>MGAGVEFLLDEGSEINIMNIDVFNALNSLNRVKIDENIKWSMRDANQGFSELKGVCKDCLISINGIEVSVPVFVSNNTEPQVILGRPWERNSRAMKDNREDGTLWYTIKDSETGASTTFCAVGKEDNRAFPKNYKKGSFTLVNRIEAGWNAITKTEYVTEVRAQYKKIGEKIKPVPHTLPKYSTGTNHKTNVPITDEKLIEERINSLKIGNGNLLNTEIEYFKKCLKPLNDVLAFSDDEVGLLKEEFEPPIKAYTVPHIPWSHKPYPSPKGLWDQIKSLIKKKMDQGIL</sequence>
<proteinExistence type="predicted"/>
<dbReference type="InterPro" id="IPR021109">
    <property type="entry name" value="Peptidase_aspartic_dom_sf"/>
</dbReference>
<comment type="caution">
    <text evidence="1">The sequence shown here is derived from an EMBL/GenBank/DDBJ whole genome shotgun (WGS) entry which is preliminary data.</text>
</comment>
<dbReference type="AlphaFoldDB" id="A0A1R1XS00"/>
<reference evidence="2" key="1">
    <citation type="submission" date="2017-01" db="EMBL/GenBank/DDBJ databases">
        <authorList>
            <person name="Wang Y."/>
            <person name="White M."/>
            <person name="Kvist S."/>
            <person name="Moncalvo J.-M."/>
        </authorList>
    </citation>
    <scope>NUCLEOTIDE SEQUENCE [LARGE SCALE GENOMIC DNA]</scope>
    <source>
        <strain evidence="2">ID-206-W2</strain>
    </source>
</reference>
<accession>A0A1R1XS00</accession>
<protein>
    <submittedName>
        <fullName evidence="1">Uncharacterized protein</fullName>
    </submittedName>
</protein>
<dbReference type="SUPFAM" id="SSF50630">
    <property type="entry name" value="Acid proteases"/>
    <property type="match status" value="1"/>
</dbReference>
<dbReference type="Gene3D" id="2.40.70.10">
    <property type="entry name" value="Acid Proteases"/>
    <property type="match status" value="1"/>
</dbReference>
<gene>
    <name evidence="1" type="ORF">AYI69_g7447</name>
</gene>
<keyword evidence="2" id="KW-1185">Reference proteome</keyword>
<dbReference type="Proteomes" id="UP000187429">
    <property type="component" value="Unassembled WGS sequence"/>
</dbReference>
<dbReference type="OrthoDB" id="5535068at2759"/>
<evidence type="ECO:0000313" key="1">
    <source>
        <dbReference type="EMBL" id="OMJ17395.1"/>
    </source>
</evidence>
<organism evidence="1 2">
    <name type="scientific">Smittium culicis</name>
    <dbReference type="NCBI Taxonomy" id="133412"/>
    <lineage>
        <taxon>Eukaryota</taxon>
        <taxon>Fungi</taxon>
        <taxon>Fungi incertae sedis</taxon>
        <taxon>Zoopagomycota</taxon>
        <taxon>Kickxellomycotina</taxon>
        <taxon>Harpellomycetes</taxon>
        <taxon>Harpellales</taxon>
        <taxon>Legeriomycetaceae</taxon>
        <taxon>Smittium</taxon>
    </lineage>
</organism>
<name>A0A1R1XS00_9FUNG</name>
<evidence type="ECO:0000313" key="2">
    <source>
        <dbReference type="Proteomes" id="UP000187429"/>
    </source>
</evidence>